<evidence type="ECO:0000313" key="2">
    <source>
        <dbReference type="Proteomes" id="UP001367508"/>
    </source>
</evidence>
<keyword evidence="2" id="KW-1185">Reference proteome</keyword>
<sequence length="87" mass="9962">METPQDVRINLHLYPWSFISWSRGSCGEYWAWSIGPDDLVLSSDCRAAFSKGFISKLKTRFYLPAPKSPAFEISACYVNDEYTISRS</sequence>
<dbReference type="EMBL" id="JAYMYQ010000001">
    <property type="protein sequence ID" value="KAK7358955.1"/>
    <property type="molecule type" value="Genomic_DNA"/>
</dbReference>
<protein>
    <submittedName>
        <fullName evidence="1">Uncharacterized protein</fullName>
    </submittedName>
</protein>
<reference evidence="1 2" key="1">
    <citation type="submission" date="2024-01" db="EMBL/GenBank/DDBJ databases">
        <title>The genomes of 5 underutilized Papilionoideae crops provide insights into root nodulation and disease resistanc.</title>
        <authorList>
            <person name="Jiang F."/>
        </authorList>
    </citation>
    <scope>NUCLEOTIDE SEQUENCE [LARGE SCALE GENOMIC DNA]</scope>
    <source>
        <strain evidence="1">LVBAO_FW01</strain>
        <tissue evidence="1">Leaves</tissue>
    </source>
</reference>
<accession>A0AAN9R1R9</accession>
<dbReference type="AlphaFoldDB" id="A0AAN9R1R9"/>
<evidence type="ECO:0000313" key="1">
    <source>
        <dbReference type="EMBL" id="KAK7358955.1"/>
    </source>
</evidence>
<name>A0AAN9R1R9_CANGL</name>
<comment type="caution">
    <text evidence="1">The sequence shown here is derived from an EMBL/GenBank/DDBJ whole genome shotgun (WGS) entry which is preliminary data.</text>
</comment>
<proteinExistence type="predicted"/>
<gene>
    <name evidence="1" type="ORF">VNO77_00897</name>
</gene>
<dbReference type="Proteomes" id="UP001367508">
    <property type="component" value="Unassembled WGS sequence"/>
</dbReference>
<organism evidence="1 2">
    <name type="scientific">Canavalia gladiata</name>
    <name type="common">Sword bean</name>
    <name type="synonym">Dolichos gladiatus</name>
    <dbReference type="NCBI Taxonomy" id="3824"/>
    <lineage>
        <taxon>Eukaryota</taxon>
        <taxon>Viridiplantae</taxon>
        <taxon>Streptophyta</taxon>
        <taxon>Embryophyta</taxon>
        <taxon>Tracheophyta</taxon>
        <taxon>Spermatophyta</taxon>
        <taxon>Magnoliopsida</taxon>
        <taxon>eudicotyledons</taxon>
        <taxon>Gunneridae</taxon>
        <taxon>Pentapetalae</taxon>
        <taxon>rosids</taxon>
        <taxon>fabids</taxon>
        <taxon>Fabales</taxon>
        <taxon>Fabaceae</taxon>
        <taxon>Papilionoideae</taxon>
        <taxon>50 kb inversion clade</taxon>
        <taxon>NPAAA clade</taxon>
        <taxon>indigoferoid/millettioid clade</taxon>
        <taxon>Phaseoleae</taxon>
        <taxon>Canavalia</taxon>
    </lineage>
</organism>